<name>A0A6J6HPQ5_9ZZZZ</name>
<organism evidence="1">
    <name type="scientific">freshwater metagenome</name>
    <dbReference type="NCBI Taxonomy" id="449393"/>
    <lineage>
        <taxon>unclassified sequences</taxon>
        <taxon>metagenomes</taxon>
        <taxon>ecological metagenomes</taxon>
    </lineage>
</organism>
<proteinExistence type="predicted"/>
<dbReference type="EMBL" id="CAEZUR010000119">
    <property type="protein sequence ID" value="CAB4615911.1"/>
    <property type="molecule type" value="Genomic_DNA"/>
</dbReference>
<dbReference type="AlphaFoldDB" id="A0A6J6HPQ5"/>
<gene>
    <name evidence="1" type="ORF">UFOPK1843_01125</name>
</gene>
<evidence type="ECO:0000313" key="1">
    <source>
        <dbReference type="EMBL" id="CAB4615911.1"/>
    </source>
</evidence>
<sequence length="102" mass="11254">MNQANQGVVDRGVAVRVVLTHHVAHDSRALAELFVWTVAAIEHRVNNATVNRLHSITNVWKCASNDNAHRVVEVASLHFDLKVDLLDVVVPLRGGGFFVSHD</sequence>
<reference evidence="1" key="1">
    <citation type="submission" date="2020-05" db="EMBL/GenBank/DDBJ databases">
        <authorList>
            <person name="Chiriac C."/>
            <person name="Salcher M."/>
            <person name="Ghai R."/>
            <person name="Kavagutti S V."/>
        </authorList>
    </citation>
    <scope>NUCLEOTIDE SEQUENCE</scope>
</reference>
<protein>
    <submittedName>
        <fullName evidence="1">Unannotated protein</fullName>
    </submittedName>
</protein>
<accession>A0A6J6HPQ5</accession>